<dbReference type="PROSITE" id="PS51257">
    <property type="entry name" value="PROKAR_LIPOPROTEIN"/>
    <property type="match status" value="1"/>
</dbReference>
<keyword evidence="3" id="KW-0472">Membrane</keyword>
<dbReference type="Proteomes" id="UP000246145">
    <property type="component" value="Unassembled WGS sequence"/>
</dbReference>
<gene>
    <name evidence="8" type="ORF">C7440_0048</name>
</gene>
<sequence>MQAPQTKTPASIKYRIVASLAVFPLLAACGYKGPLYMPPPPPEDSLTAPPQSDVPAPSPAPAGADSADASQGTAQTLPISGK</sequence>
<proteinExistence type="predicted"/>
<keyword evidence="4" id="KW-0564">Palmitate</keyword>
<comment type="caution">
    <text evidence="8">The sequence shown here is derived from an EMBL/GenBank/DDBJ whole genome shotgun (WGS) entry which is preliminary data.</text>
</comment>
<name>A0A2U1CP46_9BURK</name>
<evidence type="ECO:0000256" key="6">
    <source>
        <dbReference type="ARBA" id="ARBA00023288"/>
    </source>
</evidence>
<organism evidence="8 9">
    <name type="scientific">Pusillimonas noertemannii</name>
    <dbReference type="NCBI Taxonomy" id="305977"/>
    <lineage>
        <taxon>Bacteria</taxon>
        <taxon>Pseudomonadati</taxon>
        <taxon>Pseudomonadota</taxon>
        <taxon>Betaproteobacteria</taxon>
        <taxon>Burkholderiales</taxon>
        <taxon>Alcaligenaceae</taxon>
        <taxon>Pusillimonas</taxon>
    </lineage>
</organism>
<dbReference type="AlphaFoldDB" id="A0A2U1CP46"/>
<reference evidence="8 9" key="1">
    <citation type="submission" date="2018-04" db="EMBL/GenBank/DDBJ databases">
        <title>Genomic Encyclopedia of Type Strains, Phase IV (KMG-IV): sequencing the most valuable type-strain genomes for metagenomic binning, comparative biology and taxonomic classification.</title>
        <authorList>
            <person name="Goeker M."/>
        </authorList>
    </citation>
    <scope>NUCLEOTIDE SEQUENCE [LARGE SCALE GENOMIC DNA]</scope>
    <source>
        <strain evidence="8 9">DSM 10065</strain>
    </source>
</reference>
<feature type="compositionally biased region" description="Low complexity" evidence="7">
    <location>
        <begin position="48"/>
        <end position="75"/>
    </location>
</feature>
<evidence type="ECO:0000313" key="9">
    <source>
        <dbReference type="Proteomes" id="UP000246145"/>
    </source>
</evidence>
<keyword evidence="6 8" id="KW-0449">Lipoprotein</keyword>
<evidence type="ECO:0000256" key="1">
    <source>
        <dbReference type="ARBA" id="ARBA00004459"/>
    </source>
</evidence>
<dbReference type="RefSeq" id="WP_116517002.1">
    <property type="nucleotide sequence ID" value="NZ_JACCEX010000001.1"/>
</dbReference>
<dbReference type="InterPro" id="IPR032831">
    <property type="entry name" value="LptM_cons"/>
</dbReference>
<dbReference type="Pfam" id="PF13627">
    <property type="entry name" value="LptM_cons"/>
    <property type="match status" value="1"/>
</dbReference>
<keyword evidence="5" id="KW-0998">Cell outer membrane</keyword>
<dbReference type="STRING" id="1231391.GCA_000308195_01680"/>
<keyword evidence="9" id="KW-1185">Reference proteome</keyword>
<dbReference type="OrthoDB" id="8690369at2"/>
<dbReference type="NCBIfam" id="NF047847">
    <property type="entry name" value="SS_mature_LptM"/>
    <property type="match status" value="1"/>
</dbReference>
<protein>
    <submittedName>
        <fullName evidence="8">Putative lipoprotein</fullName>
    </submittedName>
</protein>
<evidence type="ECO:0000256" key="7">
    <source>
        <dbReference type="SAM" id="MobiDB-lite"/>
    </source>
</evidence>
<evidence type="ECO:0000256" key="3">
    <source>
        <dbReference type="ARBA" id="ARBA00023136"/>
    </source>
</evidence>
<feature type="region of interest" description="Disordered" evidence="7">
    <location>
        <begin position="34"/>
        <end position="82"/>
    </location>
</feature>
<evidence type="ECO:0000313" key="8">
    <source>
        <dbReference type="EMBL" id="PVY67665.1"/>
    </source>
</evidence>
<dbReference type="EMBL" id="QEKO01000001">
    <property type="protein sequence ID" value="PVY67665.1"/>
    <property type="molecule type" value="Genomic_DNA"/>
</dbReference>
<evidence type="ECO:0000256" key="5">
    <source>
        <dbReference type="ARBA" id="ARBA00023237"/>
    </source>
</evidence>
<keyword evidence="2" id="KW-0732">Signal</keyword>
<evidence type="ECO:0000256" key="2">
    <source>
        <dbReference type="ARBA" id="ARBA00022729"/>
    </source>
</evidence>
<accession>A0A2U1CP46</accession>
<evidence type="ECO:0000256" key="4">
    <source>
        <dbReference type="ARBA" id="ARBA00023139"/>
    </source>
</evidence>
<comment type="subcellular location">
    <subcellularLocation>
        <location evidence="1">Cell outer membrane</location>
        <topology evidence="1">Lipid-anchor</topology>
    </subcellularLocation>
</comment>